<dbReference type="Proteomes" id="UP000531559">
    <property type="component" value="Unassembled WGS sequence"/>
</dbReference>
<dbReference type="PRINTS" id="PR00111">
    <property type="entry name" value="ABHYDROLASE"/>
</dbReference>
<feature type="non-terminal residue" evidence="4">
    <location>
        <position position="1"/>
    </location>
</feature>
<dbReference type="SUPFAM" id="SSF53474">
    <property type="entry name" value="alpha/beta-Hydrolases"/>
    <property type="match status" value="1"/>
</dbReference>
<dbReference type="EMBL" id="VZSV01001443">
    <property type="protein sequence ID" value="NXA57615.1"/>
    <property type="molecule type" value="Genomic_DNA"/>
</dbReference>
<comment type="similarity">
    <text evidence="2">Belongs to the AB hydrolase superfamily. Epoxide hydrolase family.</text>
</comment>
<accession>A0A7K7WW55</accession>
<keyword evidence="1 4" id="KW-0378">Hydrolase</keyword>
<gene>
    <name evidence="4" type="primary">Ephx4_1</name>
    <name evidence="4" type="ORF">NOTJUL_R15031</name>
</gene>
<dbReference type="PRINTS" id="PR00412">
    <property type="entry name" value="EPOXHYDRLASE"/>
</dbReference>
<protein>
    <submittedName>
        <fullName evidence="4">EPHX4 hydrolase</fullName>
    </submittedName>
</protein>
<evidence type="ECO:0000313" key="4">
    <source>
        <dbReference type="EMBL" id="NXA57615.1"/>
    </source>
</evidence>
<comment type="caution">
    <text evidence="4">The sequence shown here is derived from an EMBL/GenBank/DDBJ whole genome shotgun (WGS) entry which is preliminary data.</text>
</comment>
<evidence type="ECO:0000259" key="3">
    <source>
        <dbReference type="Pfam" id="PF00561"/>
    </source>
</evidence>
<evidence type="ECO:0000256" key="1">
    <source>
        <dbReference type="ARBA" id="ARBA00022801"/>
    </source>
</evidence>
<keyword evidence="5" id="KW-1185">Reference proteome</keyword>
<dbReference type="GO" id="GO:0004301">
    <property type="term" value="F:epoxide hydrolase activity"/>
    <property type="evidence" value="ECO:0007669"/>
    <property type="project" value="UniProtKB-ARBA"/>
</dbReference>
<dbReference type="Gene3D" id="3.40.50.1820">
    <property type="entry name" value="alpha/beta hydrolase"/>
    <property type="match status" value="1"/>
</dbReference>
<dbReference type="OrthoDB" id="408373at2759"/>
<reference evidence="4 5" key="1">
    <citation type="submission" date="2019-09" db="EMBL/GenBank/DDBJ databases">
        <title>Bird 10,000 Genomes (B10K) Project - Family phase.</title>
        <authorList>
            <person name="Zhang G."/>
        </authorList>
    </citation>
    <scope>NUCLEOTIDE SEQUENCE [LARGE SCALE GENOMIC DNA]</scope>
    <source>
        <strain evidence="4">B10K-MSB-01</strain>
    </source>
</reference>
<feature type="non-terminal residue" evidence="4">
    <location>
        <position position="285"/>
    </location>
</feature>
<dbReference type="PANTHER" id="PTHR43329">
    <property type="entry name" value="EPOXIDE HYDROLASE"/>
    <property type="match status" value="1"/>
</dbReference>
<dbReference type="AlphaFoldDB" id="A0A7K7WW55"/>
<proteinExistence type="inferred from homology"/>
<dbReference type="Pfam" id="PF00561">
    <property type="entry name" value="Abhydrolase_1"/>
    <property type="match status" value="1"/>
</dbReference>
<dbReference type="InterPro" id="IPR000073">
    <property type="entry name" value="AB_hydrolase_1"/>
</dbReference>
<feature type="domain" description="AB hydrolase-1" evidence="3">
    <location>
        <begin position="16"/>
        <end position="269"/>
    </location>
</feature>
<organism evidence="4 5">
    <name type="scientific">Nothocercus julius</name>
    <dbReference type="NCBI Taxonomy" id="2585813"/>
    <lineage>
        <taxon>Eukaryota</taxon>
        <taxon>Metazoa</taxon>
        <taxon>Chordata</taxon>
        <taxon>Craniata</taxon>
        <taxon>Vertebrata</taxon>
        <taxon>Euteleostomi</taxon>
        <taxon>Archelosauria</taxon>
        <taxon>Archosauria</taxon>
        <taxon>Dinosauria</taxon>
        <taxon>Saurischia</taxon>
        <taxon>Theropoda</taxon>
        <taxon>Coelurosauria</taxon>
        <taxon>Aves</taxon>
        <taxon>Palaeognathae</taxon>
        <taxon>Tinamiformes</taxon>
        <taxon>Tinamidae</taxon>
        <taxon>Nothocercus</taxon>
    </lineage>
</organism>
<evidence type="ECO:0000256" key="2">
    <source>
        <dbReference type="ARBA" id="ARBA00038334"/>
    </source>
</evidence>
<sequence>AGLRLHYVAAGPAGAPLLLLLHGFPQNWFCWRHQLREFGGRFRVVALDLRGSGASDKPPGKSSYRPDVVLEDLRQVVEALGTPGHKGVPKCILVGHDWGGLFSWEFAATYPDMVEKLVIIDGPHRALMGDFTAHHPSQLLRSSYIFLFQLPWLPELLLSLGDFELLKTFLVGRCLGIQAPQRRLTEQELDAYLYGLSQPHALTPPLNYYRNLFGGGPVCRERPPAPVLLLWGSRDAYLDARLAPVLHRRLAPTGRLHVVPGASHWLPEDQPDVVNGLIWDFVGTP</sequence>
<dbReference type="InterPro" id="IPR029058">
    <property type="entry name" value="AB_hydrolase_fold"/>
</dbReference>
<dbReference type="InterPro" id="IPR000639">
    <property type="entry name" value="Epox_hydrolase-like"/>
</dbReference>
<evidence type="ECO:0000313" key="5">
    <source>
        <dbReference type="Proteomes" id="UP000531559"/>
    </source>
</evidence>
<name>A0A7K7WW55_9AVES</name>